<organism evidence="9 10">
    <name type="scientific">Candidatus Avidehalobacter gallistercoris</name>
    <dbReference type="NCBI Taxonomy" id="2840694"/>
    <lineage>
        <taxon>Bacteria</taxon>
        <taxon>Bacillati</taxon>
        <taxon>Bacillota</taxon>
        <taxon>Clostridia</taxon>
        <taxon>Eubacteriales</taxon>
        <taxon>Peptococcaceae</taxon>
        <taxon>Peptococcaceae incertae sedis</taxon>
        <taxon>Candidatus Avidehalobacter</taxon>
    </lineage>
</organism>
<evidence type="ECO:0000313" key="9">
    <source>
        <dbReference type="EMBL" id="HIU10114.1"/>
    </source>
</evidence>
<feature type="binding site" evidence="7">
    <location>
        <position position="85"/>
    </location>
    <ligand>
        <name>Zn(2+)</name>
        <dbReference type="ChEBI" id="CHEBI:29105"/>
        <note>catalytic</note>
    </ligand>
</feature>
<accession>A0A9D1HJ92</accession>
<dbReference type="PROSITE" id="PS00903">
    <property type="entry name" value="CYT_DCMP_DEAMINASES_1"/>
    <property type="match status" value="1"/>
</dbReference>
<evidence type="ECO:0000256" key="7">
    <source>
        <dbReference type="HAMAP-Rule" id="MF_00972"/>
    </source>
</evidence>
<evidence type="ECO:0000259" key="8">
    <source>
        <dbReference type="PROSITE" id="PS51747"/>
    </source>
</evidence>
<evidence type="ECO:0000313" key="10">
    <source>
        <dbReference type="Proteomes" id="UP000824124"/>
    </source>
</evidence>
<keyword evidence="4 7" id="KW-0378">Hydrolase</keyword>
<dbReference type="InterPro" id="IPR016193">
    <property type="entry name" value="Cytidine_deaminase-like"/>
</dbReference>
<dbReference type="InterPro" id="IPR028883">
    <property type="entry name" value="tRNA_aden_deaminase"/>
</dbReference>
<feature type="binding site" evidence="7">
    <location>
        <position position="52"/>
    </location>
    <ligand>
        <name>Zn(2+)</name>
        <dbReference type="ChEBI" id="CHEBI:29105"/>
        <note>catalytic</note>
    </ligand>
</feature>
<dbReference type="GO" id="GO:0002100">
    <property type="term" value="P:tRNA wobble adenosine to inosine editing"/>
    <property type="evidence" value="ECO:0007669"/>
    <property type="project" value="UniProtKB-UniRule"/>
</dbReference>
<comment type="subunit">
    <text evidence="7">Homodimer.</text>
</comment>
<gene>
    <name evidence="7" type="primary">tadA</name>
    <name evidence="9" type="ORF">IAB00_02565</name>
</gene>
<comment type="caution">
    <text evidence="9">The sequence shown here is derived from an EMBL/GenBank/DDBJ whole genome shotgun (WGS) entry which is preliminary data.</text>
</comment>
<dbReference type="Pfam" id="PF00383">
    <property type="entry name" value="dCMP_cyt_deam_1"/>
    <property type="match status" value="1"/>
</dbReference>
<evidence type="ECO:0000256" key="4">
    <source>
        <dbReference type="ARBA" id="ARBA00022801"/>
    </source>
</evidence>
<protein>
    <recommendedName>
        <fullName evidence="7">tRNA-specific adenosine deaminase</fullName>
        <ecNumber evidence="7">3.5.4.33</ecNumber>
    </recommendedName>
</protein>
<dbReference type="PANTHER" id="PTHR11079:SF179">
    <property type="entry name" value="TRNA(ADENINE(34)) DEAMINASE, CHLOROPLASTIC"/>
    <property type="match status" value="1"/>
</dbReference>
<dbReference type="CDD" id="cd01285">
    <property type="entry name" value="nucleoside_deaminase"/>
    <property type="match status" value="1"/>
</dbReference>
<evidence type="ECO:0000256" key="6">
    <source>
        <dbReference type="ARBA" id="ARBA00048045"/>
    </source>
</evidence>
<proteinExistence type="inferred from homology"/>
<dbReference type="AlphaFoldDB" id="A0A9D1HJ92"/>
<evidence type="ECO:0000256" key="3">
    <source>
        <dbReference type="ARBA" id="ARBA00022723"/>
    </source>
</evidence>
<comment type="cofactor">
    <cofactor evidence="7">
        <name>Zn(2+)</name>
        <dbReference type="ChEBI" id="CHEBI:29105"/>
    </cofactor>
    <text evidence="7">Binds 1 zinc ion per subunit.</text>
</comment>
<sequence>MQLTGYMNKALQLARQAAAAGEVPVGALIVKDGEIIVCAYNLTEARQSSLAHAEMLVIESAQSILQSRFLTDCTLFVTMEPCPMCAGAIVLARVGRVVYGCPDSRFGACGSAFNVPAYQNALFKPEVIGGICEAECAALLQEFFRMRRAETL</sequence>
<evidence type="ECO:0000256" key="2">
    <source>
        <dbReference type="ARBA" id="ARBA00022694"/>
    </source>
</evidence>
<dbReference type="GO" id="GO:0008270">
    <property type="term" value="F:zinc ion binding"/>
    <property type="evidence" value="ECO:0007669"/>
    <property type="project" value="UniProtKB-UniRule"/>
</dbReference>
<keyword evidence="5 7" id="KW-0862">Zinc</keyword>
<dbReference type="PANTHER" id="PTHR11079">
    <property type="entry name" value="CYTOSINE DEAMINASE FAMILY MEMBER"/>
    <property type="match status" value="1"/>
</dbReference>
<dbReference type="InterPro" id="IPR002125">
    <property type="entry name" value="CMP_dCMP_dom"/>
</dbReference>
<dbReference type="GO" id="GO:0052717">
    <property type="term" value="F:tRNA-specific adenosine-34 deaminase activity"/>
    <property type="evidence" value="ECO:0007669"/>
    <property type="project" value="UniProtKB-UniRule"/>
</dbReference>
<dbReference type="InterPro" id="IPR016192">
    <property type="entry name" value="APOBEC/CMP_deaminase_Zn-bd"/>
</dbReference>
<feature type="active site" description="Proton donor" evidence="7">
    <location>
        <position position="54"/>
    </location>
</feature>
<evidence type="ECO:0000256" key="5">
    <source>
        <dbReference type="ARBA" id="ARBA00022833"/>
    </source>
</evidence>
<dbReference type="Proteomes" id="UP000824124">
    <property type="component" value="Unassembled WGS sequence"/>
</dbReference>
<evidence type="ECO:0000256" key="1">
    <source>
        <dbReference type="ARBA" id="ARBA00010669"/>
    </source>
</evidence>
<dbReference type="EC" id="3.5.4.33" evidence="7"/>
<dbReference type="PROSITE" id="PS51747">
    <property type="entry name" value="CYT_DCMP_DEAMINASES_2"/>
    <property type="match status" value="1"/>
</dbReference>
<feature type="binding site" evidence="7">
    <location>
        <position position="82"/>
    </location>
    <ligand>
        <name>Zn(2+)</name>
        <dbReference type="ChEBI" id="CHEBI:29105"/>
        <note>catalytic</note>
    </ligand>
</feature>
<dbReference type="SUPFAM" id="SSF53927">
    <property type="entry name" value="Cytidine deaminase-like"/>
    <property type="match status" value="1"/>
</dbReference>
<reference evidence="9" key="2">
    <citation type="journal article" date="2021" name="PeerJ">
        <title>Extensive microbial diversity within the chicken gut microbiome revealed by metagenomics and culture.</title>
        <authorList>
            <person name="Gilroy R."/>
            <person name="Ravi A."/>
            <person name="Getino M."/>
            <person name="Pursley I."/>
            <person name="Horton D.L."/>
            <person name="Alikhan N.F."/>
            <person name="Baker D."/>
            <person name="Gharbi K."/>
            <person name="Hall N."/>
            <person name="Watson M."/>
            <person name="Adriaenssens E.M."/>
            <person name="Foster-Nyarko E."/>
            <person name="Jarju S."/>
            <person name="Secka A."/>
            <person name="Antonio M."/>
            <person name="Oren A."/>
            <person name="Chaudhuri R.R."/>
            <person name="La Ragione R."/>
            <person name="Hildebrand F."/>
            <person name="Pallen M.J."/>
        </authorList>
    </citation>
    <scope>NUCLEOTIDE SEQUENCE</scope>
    <source>
        <strain evidence="9">2830</strain>
    </source>
</reference>
<feature type="domain" description="CMP/dCMP-type deaminase" evidence="8">
    <location>
        <begin position="1"/>
        <end position="111"/>
    </location>
</feature>
<dbReference type="HAMAP" id="MF_00972">
    <property type="entry name" value="tRNA_aden_deaminase"/>
    <property type="match status" value="1"/>
</dbReference>
<comment type="function">
    <text evidence="7">Catalyzes the deamination of adenosine to inosine at the wobble position 34 of tRNA(Arg2).</text>
</comment>
<keyword evidence="2 7" id="KW-0819">tRNA processing</keyword>
<comment type="catalytic activity">
    <reaction evidence="6 7">
        <text>adenosine(34) in tRNA + H2O + H(+) = inosine(34) in tRNA + NH4(+)</text>
        <dbReference type="Rhea" id="RHEA:43168"/>
        <dbReference type="Rhea" id="RHEA-COMP:10373"/>
        <dbReference type="Rhea" id="RHEA-COMP:10374"/>
        <dbReference type="ChEBI" id="CHEBI:15377"/>
        <dbReference type="ChEBI" id="CHEBI:15378"/>
        <dbReference type="ChEBI" id="CHEBI:28938"/>
        <dbReference type="ChEBI" id="CHEBI:74411"/>
        <dbReference type="ChEBI" id="CHEBI:82852"/>
        <dbReference type="EC" id="3.5.4.33"/>
    </reaction>
</comment>
<dbReference type="EMBL" id="DVMH01000016">
    <property type="protein sequence ID" value="HIU10114.1"/>
    <property type="molecule type" value="Genomic_DNA"/>
</dbReference>
<comment type="similarity">
    <text evidence="1">Belongs to the cytidine and deoxycytidylate deaminase family. ADAT2 subfamily.</text>
</comment>
<reference evidence="9" key="1">
    <citation type="submission" date="2020-10" db="EMBL/GenBank/DDBJ databases">
        <authorList>
            <person name="Gilroy R."/>
        </authorList>
    </citation>
    <scope>NUCLEOTIDE SEQUENCE</scope>
    <source>
        <strain evidence="9">2830</strain>
    </source>
</reference>
<keyword evidence="3 7" id="KW-0479">Metal-binding</keyword>
<dbReference type="Gene3D" id="3.40.140.10">
    <property type="entry name" value="Cytidine Deaminase, domain 2"/>
    <property type="match status" value="1"/>
</dbReference>
<name>A0A9D1HJ92_9FIRM</name>